<comment type="caution">
    <text evidence="8">The sequence shown here is derived from an EMBL/GenBank/DDBJ whole genome shotgun (WGS) entry which is preliminary data.</text>
</comment>
<feature type="transmembrane region" description="Helical" evidence="6">
    <location>
        <begin position="210"/>
        <end position="231"/>
    </location>
</feature>
<evidence type="ECO:0000259" key="7">
    <source>
        <dbReference type="Pfam" id="PF01292"/>
    </source>
</evidence>
<gene>
    <name evidence="8" type="ORF">V6U78_07170</name>
</gene>
<feature type="transmembrane region" description="Helical" evidence="6">
    <location>
        <begin position="107"/>
        <end position="128"/>
    </location>
</feature>
<name>A0ABW8PWZ3_9GAMM</name>
<keyword evidence="2" id="KW-1003">Cell membrane</keyword>
<evidence type="ECO:0000256" key="1">
    <source>
        <dbReference type="ARBA" id="ARBA00004651"/>
    </source>
</evidence>
<comment type="subcellular location">
    <subcellularLocation>
        <location evidence="1">Cell membrane</location>
        <topology evidence="1">Multi-pass membrane protein</topology>
    </subcellularLocation>
</comment>
<feature type="transmembrane region" description="Helical" evidence="6">
    <location>
        <begin position="23"/>
        <end position="41"/>
    </location>
</feature>
<dbReference type="RefSeq" id="WP_405338900.1">
    <property type="nucleotide sequence ID" value="NZ_JBANFI010000004.1"/>
</dbReference>
<dbReference type="Pfam" id="PF01292">
    <property type="entry name" value="Ni_hydr_CYTB"/>
    <property type="match status" value="1"/>
</dbReference>
<dbReference type="InterPro" id="IPR011577">
    <property type="entry name" value="Cyt_b561_bac/Ni-Hgenase"/>
</dbReference>
<proteinExistence type="predicted"/>
<dbReference type="InterPro" id="IPR051542">
    <property type="entry name" value="Hydrogenase_cytochrome"/>
</dbReference>
<evidence type="ECO:0000256" key="4">
    <source>
        <dbReference type="ARBA" id="ARBA00022989"/>
    </source>
</evidence>
<keyword evidence="5 6" id="KW-0472">Membrane</keyword>
<reference evidence="8 9" key="1">
    <citation type="submission" date="2024-02" db="EMBL/GenBank/DDBJ databases">
        <title>Marinospirillum sp. MEB 164 isolated from Lonar lake sediment.</title>
        <authorList>
            <person name="Joshi A."/>
            <person name="Thite S."/>
        </authorList>
    </citation>
    <scope>NUCLEOTIDE SEQUENCE [LARGE SCALE GENOMIC DNA]</scope>
    <source>
        <strain evidence="8 9">MEB164</strain>
    </source>
</reference>
<protein>
    <submittedName>
        <fullName evidence="8">Cytochrome b/b6 domain-containing protein</fullName>
    </submittedName>
</protein>
<evidence type="ECO:0000256" key="5">
    <source>
        <dbReference type="ARBA" id="ARBA00023136"/>
    </source>
</evidence>
<organism evidence="8 9">
    <name type="scientific">Marinospirillum alkalitolerans</name>
    <dbReference type="NCBI Taxonomy" id="3123374"/>
    <lineage>
        <taxon>Bacteria</taxon>
        <taxon>Pseudomonadati</taxon>
        <taxon>Pseudomonadota</taxon>
        <taxon>Gammaproteobacteria</taxon>
        <taxon>Oceanospirillales</taxon>
        <taxon>Oceanospirillaceae</taxon>
        <taxon>Marinospirillum</taxon>
    </lineage>
</organism>
<sequence>MSEPHSAADTAQKVGQKVKVWDWSIRVFHWSLPILLFALWYTRIDTDVHMIFAQILMGMLVYRFIWGVIGTPYARFGHFLYGPQRFWQYLIHFFSQNKPVYLSHNPMGGVMVLVLLSALSFQLITGLFTNDWIFPGPLSQYVSSSTAQWMMDWHHRFFDYLLILIGLHLTAILVYRIKGEGLVWAMLSGSKQVGAEGMADAAQQPVVFPWWRFVLAVGLSLASVGLVFHYLA</sequence>
<feature type="transmembrane region" description="Helical" evidence="6">
    <location>
        <begin position="157"/>
        <end position="177"/>
    </location>
</feature>
<evidence type="ECO:0000256" key="2">
    <source>
        <dbReference type="ARBA" id="ARBA00022475"/>
    </source>
</evidence>
<feature type="domain" description="Cytochrome b561 bacterial/Ni-hydrogenase" evidence="7">
    <location>
        <begin position="20"/>
        <end position="189"/>
    </location>
</feature>
<dbReference type="Proteomes" id="UP001621714">
    <property type="component" value="Unassembled WGS sequence"/>
</dbReference>
<evidence type="ECO:0000313" key="8">
    <source>
        <dbReference type="EMBL" id="MFK7160815.1"/>
    </source>
</evidence>
<evidence type="ECO:0000256" key="3">
    <source>
        <dbReference type="ARBA" id="ARBA00022692"/>
    </source>
</evidence>
<keyword evidence="3 6" id="KW-0812">Transmembrane</keyword>
<dbReference type="PANTHER" id="PTHR30485">
    <property type="entry name" value="NI/FE-HYDROGENASE 1 B-TYPE CYTOCHROME SUBUNIT"/>
    <property type="match status" value="1"/>
</dbReference>
<dbReference type="SUPFAM" id="SSF81342">
    <property type="entry name" value="Transmembrane di-heme cytochromes"/>
    <property type="match status" value="1"/>
</dbReference>
<dbReference type="PANTHER" id="PTHR30485:SF2">
    <property type="entry name" value="BLL0597 PROTEIN"/>
    <property type="match status" value="1"/>
</dbReference>
<keyword evidence="4 6" id="KW-1133">Transmembrane helix</keyword>
<dbReference type="Gene3D" id="1.20.950.20">
    <property type="entry name" value="Transmembrane di-heme cytochromes, Chain C"/>
    <property type="match status" value="1"/>
</dbReference>
<keyword evidence="9" id="KW-1185">Reference proteome</keyword>
<dbReference type="InterPro" id="IPR016174">
    <property type="entry name" value="Di-haem_cyt_TM"/>
</dbReference>
<feature type="transmembrane region" description="Helical" evidence="6">
    <location>
        <begin position="48"/>
        <end position="69"/>
    </location>
</feature>
<evidence type="ECO:0000256" key="6">
    <source>
        <dbReference type="SAM" id="Phobius"/>
    </source>
</evidence>
<evidence type="ECO:0000313" key="9">
    <source>
        <dbReference type="Proteomes" id="UP001621714"/>
    </source>
</evidence>
<dbReference type="EMBL" id="JBANFI010000004">
    <property type="protein sequence ID" value="MFK7160815.1"/>
    <property type="molecule type" value="Genomic_DNA"/>
</dbReference>
<accession>A0ABW8PWZ3</accession>